<reference evidence="1 2" key="1">
    <citation type="submission" date="2024-04" db="EMBL/GenBank/DDBJ databases">
        <title>Tritrichomonas musculus Genome.</title>
        <authorList>
            <person name="Alves-Ferreira E."/>
            <person name="Grigg M."/>
            <person name="Lorenzi H."/>
            <person name="Galac M."/>
        </authorList>
    </citation>
    <scope>NUCLEOTIDE SEQUENCE [LARGE SCALE GENOMIC DNA]</scope>
    <source>
        <strain evidence="1 2">EAF2021</strain>
    </source>
</reference>
<sequence>MSKNDNSDDSDISFESHIELGDLGNSQLLSTQKLVTTSQNNEIAASVNDRHRILNQVFNGWRNAIKQIKIDKFNKMTFQRYFSKKKIYYFFNRWKDHYLLFQNLHNLGQNILVTKHFQYWNNVVNQKFEERKRFMRFLLKRRSIYERIFFKEWKRSMGLARRYYVVGKQSDSKLCHQAISAFRIQIRKKHKQENLELLVKGIHEKYTKIACVFKWKQRIRLIHLMRLYTKSHNYQIKRIFFEKWFLQKKKKDRISRKYKTAQKISRKYLRRLFFSRWNAKYISKVDIEEKTISLTKLIQKRSFEIYFMKWLSRFNTNNYLSTSEKALKNLLRDIIIRRYFCKWHSKYDIIHRKYLNIEVCEEEMRIRKLSRLFMEMRSQYAIRNFEKVMSRKVHRRLDVFLKRIFWEKWKISLKLHIENRSLIECANNFRILSLKLKAFNRIKIYYRNKQMRQQQMIVAQAHYVYHLEISAMIAWKLLHRQTKRRFLMVSSVLKVWAHNLQKKKFKKWLEYTNQKKKQKRDILEAIEIHKRRNVSMAITSFVLATKSLPMNFIGSESELDYSEDLLKSSLSFNNSLNFDINNKAIDDENVVEIGEKGISIFTKLFHIIKIHMF</sequence>
<evidence type="ECO:0000313" key="2">
    <source>
        <dbReference type="Proteomes" id="UP001470230"/>
    </source>
</evidence>
<organism evidence="1 2">
    <name type="scientific">Tritrichomonas musculus</name>
    <dbReference type="NCBI Taxonomy" id="1915356"/>
    <lineage>
        <taxon>Eukaryota</taxon>
        <taxon>Metamonada</taxon>
        <taxon>Parabasalia</taxon>
        <taxon>Tritrichomonadida</taxon>
        <taxon>Tritrichomonadidae</taxon>
        <taxon>Tritrichomonas</taxon>
    </lineage>
</organism>
<comment type="caution">
    <text evidence="1">The sequence shown here is derived from an EMBL/GenBank/DDBJ whole genome shotgun (WGS) entry which is preliminary data.</text>
</comment>
<dbReference type="EMBL" id="JAPFFF010000002">
    <property type="protein sequence ID" value="KAK8897211.1"/>
    <property type="molecule type" value="Genomic_DNA"/>
</dbReference>
<name>A0ABR2L2J3_9EUKA</name>
<evidence type="ECO:0008006" key="3">
    <source>
        <dbReference type="Google" id="ProtNLM"/>
    </source>
</evidence>
<accession>A0ABR2L2J3</accession>
<protein>
    <recommendedName>
        <fullName evidence="3">Sfi1 spindle body domain-containing protein</fullName>
    </recommendedName>
</protein>
<keyword evidence="2" id="KW-1185">Reference proteome</keyword>
<dbReference type="Proteomes" id="UP001470230">
    <property type="component" value="Unassembled WGS sequence"/>
</dbReference>
<gene>
    <name evidence="1" type="ORF">M9Y10_015146</name>
</gene>
<evidence type="ECO:0000313" key="1">
    <source>
        <dbReference type="EMBL" id="KAK8897211.1"/>
    </source>
</evidence>
<proteinExistence type="predicted"/>